<feature type="transmembrane region" description="Helical" evidence="5">
    <location>
        <begin position="334"/>
        <end position="356"/>
    </location>
</feature>
<gene>
    <name evidence="6" type="ORF">MELIAE_LOCUS3988</name>
</gene>
<feature type="transmembrane region" description="Helical" evidence="5">
    <location>
        <begin position="239"/>
        <end position="262"/>
    </location>
</feature>
<name>A0A9P0AVN0_BRAAE</name>
<dbReference type="OrthoDB" id="448280at2759"/>
<dbReference type="PANTHER" id="PTHR11040">
    <property type="entry name" value="ZINC/IRON TRANSPORTER"/>
    <property type="match status" value="1"/>
</dbReference>
<sequence length="393" mass="44851">MELITTKIVVAVLFALGRFFFGTLPVKLYHFLRRWEEEDDSPNFVNEKRHNQVNCAIAMCQSFGGGVLFATCFLHMMVEVFKSVEDIKKLEGFNTDYPLSQIVVTIGFFFIYFLEEGCHWYIAKLPAEPCPSRQQKNNNLGSRTITPLIKTKVSPSMEKEDIFIIQESKNPEEITHVERNEETLSISSSVEKENKKNITLSQEIEIPDDFEGKKNQRQTEILHEFEKIFNSDSKTQQQIVRCIFIVMALSLHAIFEGLAIGLQNEIATIWYLFTAVTIHSATILFCMGLELLIAKTKTKTIILQMLLLAATSPFGVIIGLLITLKADMNTKAKSAAVVILEGLSTGTILYITFFEVLNREKARRVYRLYRGICIMGGFTFMALLQYYEILEKT</sequence>
<dbReference type="InterPro" id="IPR003689">
    <property type="entry name" value="ZIP"/>
</dbReference>
<feature type="transmembrane region" description="Helical" evidence="5">
    <location>
        <begin position="53"/>
        <end position="77"/>
    </location>
</feature>
<evidence type="ECO:0000256" key="1">
    <source>
        <dbReference type="ARBA" id="ARBA00004141"/>
    </source>
</evidence>
<keyword evidence="7" id="KW-1185">Reference proteome</keyword>
<evidence type="ECO:0000256" key="3">
    <source>
        <dbReference type="ARBA" id="ARBA00022989"/>
    </source>
</evidence>
<evidence type="ECO:0000256" key="2">
    <source>
        <dbReference type="ARBA" id="ARBA00022692"/>
    </source>
</evidence>
<evidence type="ECO:0000313" key="6">
    <source>
        <dbReference type="EMBL" id="CAH0551354.1"/>
    </source>
</evidence>
<feature type="transmembrane region" description="Helical" evidence="5">
    <location>
        <begin position="301"/>
        <end position="322"/>
    </location>
</feature>
<keyword evidence="3 5" id="KW-1133">Transmembrane helix</keyword>
<dbReference type="PANTHER" id="PTHR11040:SF203">
    <property type="entry name" value="FI18611P1-RELATED"/>
    <property type="match status" value="1"/>
</dbReference>
<feature type="transmembrane region" description="Helical" evidence="5">
    <location>
        <begin position="97"/>
        <end position="114"/>
    </location>
</feature>
<keyword evidence="4 5" id="KW-0472">Membrane</keyword>
<dbReference type="Proteomes" id="UP001154078">
    <property type="component" value="Chromosome 2"/>
</dbReference>
<evidence type="ECO:0000313" key="7">
    <source>
        <dbReference type="Proteomes" id="UP001154078"/>
    </source>
</evidence>
<accession>A0A9P0AVN0</accession>
<feature type="transmembrane region" description="Helical" evidence="5">
    <location>
        <begin position="368"/>
        <end position="387"/>
    </location>
</feature>
<evidence type="ECO:0000256" key="5">
    <source>
        <dbReference type="SAM" id="Phobius"/>
    </source>
</evidence>
<dbReference type="GO" id="GO:0005886">
    <property type="term" value="C:plasma membrane"/>
    <property type="evidence" value="ECO:0007669"/>
    <property type="project" value="TreeGrafter"/>
</dbReference>
<dbReference type="AlphaFoldDB" id="A0A9P0AVN0"/>
<feature type="transmembrane region" description="Helical" evidence="5">
    <location>
        <begin position="6"/>
        <end position="32"/>
    </location>
</feature>
<feature type="transmembrane region" description="Helical" evidence="5">
    <location>
        <begin position="268"/>
        <end position="289"/>
    </location>
</feature>
<organism evidence="6 7">
    <name type="scientific">Brassicogethes aeneus</name>
    <name type="common">Rape pollen beetle</name>
    <name type="synonym">Meligethes aeneus</name>
    <dbReference type="NCBI Taxonomy" id="1431903"/>
    <lineage>
        <taxon>Eukaryota</taxon>
        <taxon>Metazoa</taxon>
        <taxon>Ecdysozoa</taxon>
        <taxon>Arthropoda</taxon>
        <taxon>Hexapoda</taxon>
        <taxon>Insecta</taxon>
        <taxon>Pterygota</taxon>
        <taxon>Neoptera</taxon>
        <taxon>Endopterygota</taxon>
        <taxon>Coleoptera</taxon>
        <taxon>Polyphaga</taxon>
        <taxon>Cucujiformia</taxon>
        <taxon>Nitidulidae</taxon>
        <taxon>Meligethinae</taxon>
        <taxon>Brassicogethes</taxon>
    </lineage>
</organism>
<dbReference type="GO" id="GO:0005385">
    <property type="term" value="F:zinc ion transmembrane transporter activity"/>
    <property type="evidence" value="ECO:0007669"/>
    <property type="project" value="TreeGrafter"/>
</dbReference>
<evidence type="ECO:0000256" key="4">
    <source>
        <dbReference type="ARBA" id="ARBA00023136"/>
    </source>
</evidence>
<keyword evidence="2 5" id="KW-0812">Transmembrane</keyword>
<proteinExistence type="predicted"/>
<dbReference type="EMBL" id="OV121133">
    <property type="protein sequence ID" value="CAH0551354.1"/>
    <property type="molecule type" value="Genomic_DNA"/>
</dbReference>
<comment type="subcellular location">
    <subcellularLocation>
        <location evidence="1">Membrane</location>
        <topology evidence="1">Multi-pass membrane protein</topology>
    </subcellularLocation>
</comment>
<protein>
    <submittedName>
        <fullName evidence="6">Uncharacterized protein</fullName>
    </submittedName>
</protein>
<reference evidence="6" key="1">
    <citation type="submission" date="2021-12" db="EMBL/GenBank/DDBJ databases">
        <authorList>
            <person name="King R."/>
        </authorList>
    </citation>
    <scope>NUCLEOTIDE SEQUENCE</scope>
</reference>
<dbReference type="Pfam" id="PF02535">
    <property type="entry name" value="Zip"/>
    <property type="match status" value="1"/>
</dbReference>